<evidence type="ECO:0000313" key="8">
    <source>
        <dbReference type="EMBL" id="MCQ1950544.1"/>
    </source>
</evidence>
<evidence type="ECO:0000256" key="4">
    <source>
        <dbReference type="ARBA" id="ARBA00023088"/>
    </source>
</evidence>
<keyword evidence="2" id="KW-0964">Secreted</keyword>
<protein>
    <submittedName>
        <fullName evidence="8">LPXTG cell wall anchor domain-containing protein</fullName>
    </submittedName>
</protein>
<feature type="domain" description="Gram-positive cocci surface proteins LPxTG" evidence="7">
    <location>
        <begin position="198"/>
        <end position="231"/>
    </location>
</feature>
<reference evidence="8 9" key="1">
    <citation type="submission" date="2022-07" db="EMBL/GenBank/DDBJ databases">
        <title>Novel species in genus Arthrobacter.</title>
        <authorList>
            <person name="Liu Y."/>
        </authorList>
    </citation>
    <scope>NUCLEOTIDE SEQUENCE [LARGE SCALE GENOMIC DNA]</scope>
    <source>
        <strain evidence="9">zg-Y859</strain>
    </source>
</reference>
<evidence type="ECO:0000256" key="5">
    <source>
        <dbReference type="SAM" id="MobiDB-lite"/>
    </source>
</evidence>
<sequence length="231" mass="24014">MYRKVDAEKPAAWENSGKQTFLAKQPGHQWFTDVTSLVPSVPFEVCGPGWAVQQDVLEFEGTYDWPKNLLYPDPFPGNPKLKDSKHQELEEVMTVPDCASTPTPTPTPTDTPSQKPTPTPTDTPSATPTPTPTPTDTPSATPTPTRTPTNTPSATPSKTPAGSVTPPGSNGTPPAPATTDPGVQVAGNPSPRVPDAGLAHTGAGGMWLAAAGAAILAVGAVLVVIARRRKA</sequence>
<dbReference type="NCBIfam" id="TIGR01167">
    <property type="entry name" value="LPXTG_anchor"/>
    <property type="match status" value="1"/>
</dbReference>
<feature type="compositionally biased region" description="Low complexity" evidence="5">
    <location>
        <begin position="136"/>
        <end position="160"/>
    </location>
</feature>
<evidence type="ECO:0000313" key="9">
    <source>
        <dbReference type="Proteomes" id="UP001206924"/>
    </source>
</evidence>
<feature type="compositionally biased region" description="Pro residues" evidence="5">
    <location>
        <begin position="103"/>
        <end position="135"/>
    </location>
</feature>
<organism evidence="8 9">
    <name type="scientific">Arthrobacter jinronghuae</name>
    <dbReference type="NCBI Taxonomy" id="2964609"/>
    <lineage>
        <taxon>Bacteria</taxon>
        <taxon>Bacillati</taxon>
        <taxon>Actinomycetota</taxon>
        <taxon>Actinomycetes</taxon>
        <taxon>Micrococcales</taxon>
        <taxon>Micrococcaceae</taxon>
        <taxon>Arthrobacter</taxon>
    </lineage>
</organism>
<keyword evidence="3" id="KW-0732">Signal</keyword>
<gene>
    <name evidence="8" type="ORF">NNX28_11475</name>
</gene>
<keyword evidence="1" id="KW-0134">Cell wall</keyword>
<accession>A0ABT1NVL5</accession>
<feature type="region of interest" description="Disordered" evidence="5">
    <location>
        <begin position="95"/>
        <end position="197"/>
    </location>
</feature>
<keyword evidence="9" id="KW-1185">Reference proteome</keyword>
<evidence type="ECO:0000256" key="1">
    <source>
        <dbReference type="ARBA" id="ARBA00022512"/>
    </source>
</evidence>
<keyword evidence="6" id="KW-0472">Membrane</keyword>
<dbReference type="Proteomes" id="UP001206924">
    <property type="component" value="Unassembled WGS sequence"/>
</dbReference>
<name>A0ABT1NVL5_9MICC</name>
<evidence type="ECO:0000256" key="3">
    <source>
        <dbReference type="ARBA" id="ARBA00022729"/>
    </source>
</evidence>
<keyword evidence="6" id="KW-0812">Transmembrane</keyword>
<comment type="caution">
    <text evidence="8">The sequence shown here is derived from an EMBL/GenBank/DDBJ whole genome shotgun (WGS) entry which is preliminary data.</text>
</comment>
<dbReference type="EMBL" id="JANFLP010000011">
    <property type="protein sequence ID" value="MCQ1950544.1"/>
    <property type="molecule type" value="Genomic_DNA"/>
</dbReference>
<evidence type="ECO:0000259" key="7">
    <source>
        <dbReference type="PROSITE" id="PS50847"/>
    </source>
</evidence>
<dbReference type="PROSITE" id="PS50847">
    <property type="entry name" value="GRAM_POS_ANCHORING"/>
    <property type="match status" value="1"/>
</dbReference>
<proteinExistence type="predicted"/>
<keyword evidence="6" id="KW-1133">Transmembrane helix</keyword>
<keyword evidence="4" id="KW-0572">Peptidoglycan-anchor</keyword>
<dbReference type="RefSeq" id="WP_255865830.1">
    <property type="nucleotide sequence ID" value="NZ_CP104263.1"/>
</dbReference>
<evidence type="ECO:0000256" key="6">
    <source>
        <dbReference type="SAM" id="Phobius"/>
    </source>
</evidence>
<feature type="transmembrane region" description="Helical" evidence="6">
    <location>
        <begin position="206"/>
        <end position="226"/>
    </location>
</feature>
<dbReference type="InterPro" id="IPR019931">
    <property type="entry name" value="LPXTG_anchor"/>
</dbReference>
<evidence type="ECO:0000256" key="2">
    <source>
        <dbReference type="ARBA" id="ARBA00022525"/>
    </source>
</evidence>